<name>A0A0B6ZLR3_9EUPU</name>
<sequence>SDKVLSYIATNLGRDWTMIALRLGVQQVLIEQVQINHQHNVHDQIVSALKKWRSMNRENISSEDKLNELFDVLSSDDVGQLELVEKIKEFCQL</sequence>
<evidence type="ECO:0000313" key="2">
    <source>
        <dbReference type="EMBL" id="CEK69564.1"/>
    </source>
</evidence>
<dbReference type="InterPro" id="IPR000488">
    <property type="entry name" value="Death_dom"/>
</dbReference>
<proteinExistence type="predicted"/>
<dbReference type="SUPFAM" id="SSF47986">
    <property type="entry name" value="DEATH domain"/>
    <property type="match status" value="1"/>
</dbReference>
<organism evidence="2">
    <name type="scientific">Arion vulgaris</name>
    <dbReference type="NCBI Taxonomy" id="1028688"/>
    <lineage>
        <taxon>Eukaryota</taxon>
        <taxon>Metazoa</taxon>
        <taxon>Spiralia</taxon>
        <taxon>Lophotrochozoa</taxon>
        <taxon>Mollusca</taxon>
        <taxon>Gastropoda</taxon>
        <taxon>Heterobranchia</taxon>
        <taxon>Euthyneura</taxon>
        <taxon>Panpulmonata</taxon>
        <taxon>Eupulmonata</taxon>
        <taxon>Stylommatophora</taxon>
        <taxon>Helicina</taxon>
        <taxon>Arionoidea</taxon>
        <taxon>Arionidae</taxon>
        <taxon>Arion</taxon>
    </lineage>
</organism>
<dbReference type="Pfam" id="PF00531">
    <property type="entry name" value="Death"/>
    <property type="match status" value="1"/>
</dbReference>
<feature type="domain" description="Death" evidence="1">
    <location>
        <begin position="1"/>
        <end position="73"/>
    </location>
</feature>
<gene>
    <name evidence="2" type="primary">ORF70681</name>
</gene>
<evidence type="ECO:0000259" key="1">
    <source>
        <dbReference type="PROSITE" id="PS50017"/>
    </source>
</evidence>
<feature type="non-terminal residue" evidence="2">
    <location>
        <position position="1"/>
    </location>
</feature>
<dbReference type="GO" id="GO:0007165">
    <property type="term" value="P:signal transduction"/>
    <property type="evidence" value="ECO:0007669"/>
    <property type="project" value="InterPro"/>
</dbReference>
<protein>
    <recommendedName>
        <fullName evidence="1">Death domain-containing protein</fullName>
    </recommendedName>
</protein>
<reference evidence="2" key="1">
    <citation type="submission" date="2014-12" db="EMBL/GenBank/DDBJ databases">
        <title>Insight into the proteome of Arion vulgaris.</title>
        <authorList>
            <person name="Aradska J."/>
            <person name="Bulat T."/>
            <person name="Smidak R."/>
            <person name="Sarate P."/>
            <person name="Gangsoo J."/>
            <person name="Sialana F."/>
            <person name="Bilban M."/>
            <person name="Lubec G."/>
        </authorList>
    </citation>
    <scope>NUCLEOTIDE SEQUENCE</scope>
    <source>
        <tissue evidence="2">Skin</tissue>
    </source>
</reference>
<dbReference type="Gene3D" id="1.10.533.10">
    <property type="entry name" value="Death Domain, Fas"/>
    <property type="match status" value="1"/>
</dbReference>
<dbReference type="CDD" id="cd01670">
    <property type="entry name" value="Death"/>
    <property type="match status" value="1"/>
</dbReference>
<dbReference type="PROSITE" id="PS50017">
    <property type="entry name" value="DEATH_DOMAIN"/>
    <property type="match status" value="1"/>
</dbReference>
<dbReference type="InterPro" id="IPR011029">
    <property type="entry name" value="DEATH-like_dom_sf"/>
</dbReference>
<dbReference type="AlphaFoldDB" id="A0A0B6ZLR3"/>
<accession>A0A0B6ZLR3</accession>
<dbReference type="EMBL" id="HACG01022699">
    <property type="protein sequence ID" value="CEK69564.1"/>
    <property type="molecule type" value="Transcribed_RNA"/>
</dbReference>